<dbReference type="Gene3D" id="3.40.250.10">
    <property type="entry name" value="Rhodanese-like domain"/>
    <property type="match status" value="1"/>
</dbReference>
<dbReference type="OrthoDB" id="9778326at2"/>
<sequence length="243" mass="27886">MLSIINIAAYRFVRLPKHLLTQLQTSFKLKVTELDLKGTLLLSEEGINLFISGKQDAITSFQNFLNTYPYFINLEIKKSFSNFQPFKKMLVKLKKEIISFGIDRIQPDLLTAPYVTPEKLNLWLEKKSDLVLLDTRNSFEVKMGSFKNALDLNLKKFRDFPNAIKKLPKKLKKLPIVTFCTGGIRCEKAAAYLLEEAFTEVYQLKGGILNYFEKCGKNHFEGSCFVFDDRESLTSSLEVSNPT</sequence>
<dbReference type="PANTHER" id="PTHR43268:SF3">
    <property type="entry name" value="RHODANESE-LIKE DOMAIN-CONTAINING PROTEIN 7-RELATED"/>
    <property type="match status" value="1"/>
</dbReference>
<dbReference type="Pfam" id="PF00581">
    <property type="entry name" value="Rhodanese"/>
    <property type="match status" value="1"/>
</dbReference>
<dbReference type="SMART" id="SM00450">
    <property type="entry name" value="RHOD"/>
    <property type="match status" value="1"/>
</dbReference>
<dbReference type="Proteomes" id="UP000054075">
    <property type="component" value="Unassembled WGS sequence"/>
</dbReference>
<accession>A8PQC3</accession>
<dbReference type="Gene3D" id="3.30.70.100">
    <property type="match status" value="1"/>
</dbReference>
<dbReference type="AlphaFoldDB" id="A8PQC3"/>
<reference evidence="2" key="1">
    <citation type="submission" date="2006-04" db="EMBL/GenBank/DDBJ databases">
        <authorList>
            <person name="Seshadri R."/>
            <person name="Federici B.A."/>
        </authorList>
    </citation>
    <scope>NUCLEOTIDE SEQUENCE [LARGE SCALE GENOMIC DNA]</scope>
</reference>
<dbReference type="Pfam" id="PF17773">
    <property type="entry name" value="UPF0176_N"/>
    <property type="match status" value="1"/>
</dbReference>
<name>A8PQC3_9COXI</name>
<dbReference type="eggNOG" id="COG1054">
    <property type="taxonomic scope" value="Bacteria"/>
</dbReference>
<dbReference type="InterPro" id="IPR001763">
    <property type="entry name" value="Rhodanese-like_dom"/>
</dbReference>
<comment type="caution">
    <text evidence="2">The sequence shown here is derived from an EMBL/GenBank/DDBJ whole genome shotgun (WGS) entry which is preliminary data.</text>
</comment>
<keyword evidence="3" id="KW-1185">Reference proteome</keyword>
<protein>
    <submittedName>
        <fullName evidence="2">Rhodanese domain protein</fullName>
    </submittedName>
</protein>
<dbReference type="EMBL" id="AAQJ02000001">
    <property type="protein sequence ID" value="EDP45801.1"/>
    <property type="molecule type" value="Genomic_DNA"/>
</dbReference>
<gene>
    <name evidence="2" type="ORF">RICGR_1478</name>
</gene>
<dbReference type="InterPro" id="IPR036873">
    <property type="entry name" value="Rhodanese-like_dom_sf"/>
</dbReference>
<dbReference type="SUPFAM" id="SSF52821">
    <property type="entry name" value="Rhodanese/Cell cycle control phosphatase"/>
    <property type="match status" value="1"/>
</dbReference>
<reference evidence="2" key="2">
    <citation type="submission" date="2007-10" db="EMBL/GenBank/DDBJ databases">
        <authorList>
            <person name="Myers G.S."/>
        </authorList>
    </citation>
    <scope>NUCLEOTIDE SEQUENCE [LARGE SCALE GENOMIC DNA]</scope>
</reference>
<evidence type="ECO:0000313" key="3">
    <source>
        <dbReference type="Proteomes" id="UP000054075"/>
    </source>
</evidence>
<dbReference type="RefSeq" id="WP_006034789.1">
    <property type="nucleotide sequence ID" value="NZ_AAQJ02000001.1"/>
</dbReference>
<evidence type="ECO:0000313" key="2">
    <source>
        <dbReference type="EMBL" id="EDP45801.1"/>
    </source>
</evidence>
<organism evidence="2 3">
    <name type="scientific">Rickettsiella grylli</name>
    <dbReference type="NCBI Taxonomy" id="59196"/>
    <lineage>
        <taxon>Bacteria</taxon>
        <taxon>Pseudomonadati</taxon>
        <taxon>Pseudomonadota</taxon>
        <taxon>Gammaproteobacteria</taxon>
        <taxon>Legionellales</taxon>
        <taxon>Coxiellaceae</taxon>
        <taxon>Rickettsiella</taxon>
    </lineage>
</organism>
<dbReference type="InterPro" id="IPR020936">
    <property type="entry name" value="TrhO"/>
</dbReference>
<dbReference type="InterPro" id="IPR040503">
    <property type="entry name" value="TRHO_N"/>
</dbReference>
<dbReference type="PANTHER" id="PTHR43268">
    <property type="entry name" value="THIOSULFATE SULFURTRANSFERASE/RHODANESE-LIKE DOMAIN-CONTAINING PROTEIN 2"/>
    <property type="match status" value="1"/>
</dbReference>
<feature type="domain" description="Rhodanese" evidence="1">
    <location>
        <begin position="126"/>
        <end position="216"/>
    </location>
</feature>
<proteinExistence type="predicted"/>
<dbReference type="PROSITE" id="PS50206">
    <property type="entry name" value="RHODANESE_3"/>
    <property type="match status" value="1"/>
</dbReference>
<evidence type="ECO:0000259" key="1">
    <source>
        <dbReference type="PROSITE" id="PS50206"/>
    </source>
</evidence>